<dbReference type="Proteomes" id="UP000193648">
    <property type="component" value="Unassembled WGS sequence"/>
</dbReference>
<dbReference type="AlphaFoldDB" id="A0A1Y2GZ30"/>
<dbReference type="InterPro" id="IPR018565">
    <property type="entry name" value="Nkp2/Cnl2"/>
</dbReference>
<dbReference type="STRING" id="64571.A0A1Y2GZ30"/>
<name>A0A1Y2GZ30_9FUNG</name>
<protein>
    <submittedName>
        <fullName evidence="2">Uncharacterized protein</fullName>
    </submittedName>
</protein>
<comment type="caution">
    <text evidence="2">The sequence shown here is derived from an EMBL/GenBank/DDBJ whole genome shotgun (WGS) entry which is preliminary data.</text>
</comment>
<dbReference type="GO" id="GO:0007059">
    <property type="term" value="P:chromosome segregation"/>
    <property type="evidence" value="ECO:0007669"/>
    <property type="project" value="TreeGrafter"/>
</dbReference>
<dbReference type="FunCoup" id="A0A1Y2GZ30">
    <property type="interactions" value="1"/>
</dbReference>
<organism evidence="2 3">
    <name type="scientific">Lobosporangium transversale</name>
    <dbReference type="NCBI Taxonomy" id="64571"/>
    <lineage>
        <taxon>Eukaryota</taxon>
        <taxon>Fungi</taxon>
        <taxon>Fungi incertae sedis</taxon>
        <taxon>Mucoromycota</taxon>
        <taxon>Mortierellomycotina</taxon>
        <taxon>Mortierellomycetes</taxon>
        <taxon>Mortierellales</taxon>
        <taxon>Mortierellaceae</taxon>
        <taxon>Lobosporangium</taxon>
    </lineage>
</organism>
<dbReference type="Pfam" id="PF09447">
    <property type="entry name" value="Cnl2_NKP2"/>
    <property type="match status" value="1"/>
</dbReference>
<dbReference type="PANTHER" id="PTHR28064">
    <property type="entry name" value="INNER KINETOCHORE SUBUNIT NKP2"/>
    <property type="match status" value="1"/>
</dbReference>
<evidence type="ECO:0000256" key="1">
    <source>
        <dbReference type="SAM" id="Coils"/>
    </source>
</evidence>
<dbReference type="PANTHER" id="PTHR28064:SF1">
    <property type="entry name" value="INNER KINETOCHORE SUBUNIT NKP2"/>
    <property type="match status" value="1"/>
</dbReference>
<dbReference type="GeneID" id="33564832"/>
<dbReference type="InParanoid" id="A0A1Y2GZ30"/>
<dbReference type="EMBL" id="MCFF01000004">
    <property type="protein sequence ID" value="ORZ27525.1"/>
    <property type="molecule type" value="Genomic_DNA"/>
</dbReference>
<keyword evidence="1" id="KW-0175">Coiled coil</keyword>
<dbReference type="GO" id="GO:0031511">
    <property type="term" value="C:Mis6-Sim4 complex"/>
    <property type="evidence" value="ECO:0007669"/>
    <property type="project" value="TreeGrafter"/>
</dbReference>
<proteinExistence type="predicted"/>
<keyword evidence="3" id="KW-1185">Reference proteome</keyword>
<reference evidence="2 3" key="1">
    <citation type="submission" date="2016-07" db="EMBL/GenBank/DDBJ databases">
        <title>Pervasive Adenine N6-methylation of Active Genes in Fungi.</title>
        <authorList>
            <consortium name="DOE Joint Genome Institute"/>
            <person name="Mondo S.J."/>
            <person name="Dannebaum R.O."/>
            <person name="Kuo R.C."/>
            <person name="Labutti K."/>
            <person name="Haridas S."/>
            <person name="Kuo A."/>
            <person name="Salamov A."/>
            <person name="Ahrendt S.R."/>
            <person name="Lipzen A."/>
            <person name="Sullivan W."/>
            <person name="Andreopoulos W.B."/>
            <person name="Clum A."/>
            <person name="Lindquist E."/>
            <person name="Daum C."/>
            <person name="Ramamoorthy G.K."/>
            <person name="Gryganskyi A."/>
            <person name="Culley D."/>
            <person name="Magnuson J.K."/>
            <person name="James T.Y."/>
            <person name="O'Malley M.A."/>
            <person name="Stajich J.E."/>
            <person name="Spatafora J.W."/>
            <person name="Visel A."/>
            <person name="Grigoriev I.V."/>
        </authorList>
    </citation>
    <scope>NUCLEOTIDE SEQUENCE [LARGE SCALE GENOMIC DNA]</scope>
    <source>
        <strain evidence="2 3">NRRL 3116</strain>
    </source>
</reference>
<dbReference type="OrthoDB" id="2311687at2759"/>
<accession>A0A1Y2GZ30</accession>
<evidence type="ECO:0000313" key="3">
    <source>
        <dbReference type="Proteomes" id="UP000193648"/>
    </source>
</evidence>
<dbReference type="RefSeq" id="XP_021885252.1">
    <property type="nucleotide sequence ID" value="XM_022022988.1"/>
</dbReference>
<sequence>MKEKDLLTNFLVGNELHDVVTLNQFIQFFPSQYRSHPEVKDLYRTYLNARHQTRTKVRKNIDIEVRRNPLLLDSNSGHDVDTSKTLRLHDNGDIDRGISTDDDVDIEDVDKHLTLDQAIQELIQAEKIYKREITQLEQECNDFAEEFQKLDREMEGVQVPGHHLNSLREESLMKDIQKLIQLCDSITDKIPTDSSMD</sequence>
<gene>
    <name evidence="2" type="ORF">BCR41DRAFT_346933</name>
</gene>
<feature type="coiled-coil region" evidence="1">
    <location>
        <begin position="115"/>
        <end position="153"/>
    </location>
</feature>
<evidence type="ECO:0000313" key="2">
    <source>
        <dbReference type="EMBL" id="ORZ27525.1"/>
    </source>
</evidence>